<evidence type="ECO:0000256" key="1">
    <source>
        <dbReference type="SAM" id="MobiDB-lite"/>
    </source>
</evidence>
<dbReference type="InterPro" id="IPR036661">
    <property type="entry name" value="Luciferase-like_sf"/>
</dbReference>
<evidence type="ECO:0000313" key="4">
    <source>
        <dbReference type="Proteomes" id="UP001354931"/>
    </source>
</evidence>
<evidence type="ECO:0000313" key="3">
    <source>
        <dbReference type="EMBL" id="MEB8335956.1"/>
    </source>
</evidence>
<dbReference type="InterPro" id="IPR050766">
    <property type="entry name" value="Bact_Lucif_Oxidored"/>
</dbReference>
<gene>
    <name evidence="3" type="ORF">OKJ99_00265</name>
</gene>
<feature type="region of interest" description="Disordered" evidence="1">
    <location>
        <begin position="107"/>
        <end position="132"/>
    </location>
</feature>
<dbReference type="InterPro" id="IPR011251">
    <property type="entry name" value="Luciferase-like_dom"/>
</dbReference>
<accession>A0ABU6EZ75</accession>
<reference evidence="3 4" key="1">
    <citation type="submission" date="2022-10" db="EMBL/GenBank/DDBJ databases">
        <authorList>
            <person name="Xie J."/>
            <person name="Shen N."/>
        </authorList>
    </citation>
    <scope>NUCLEOTIDE SEQUENCE [LARGE SCALE GENOMIC DNA]</scope>
    <source>
        <strain evidence="3 4">YIM65594</strain>
    </source>
</reference>
<proteinExistence type="predicted"/>
<feature type="domain" description="Luciferase-like" evidence="2">
    <location>
        <begin position="180"/>
        <end position="344"/>
    </location>
</feature>
<name>A0ABU6EZ75_9ACTN</name>
<feature type="domain" description="Luciferase-like" evidence="2">
    <location>
        <begin position="11"/>
        <end position="114"/>
    </location>
</feature>
<dbReference type="PANTHER" id="PTHR30137:SF6">
    <property type="entry name" value="LUCIFERASE-LIKE MONOOXYGENASE"/>
    <property type="match status" value="1"/>
</dbReference>
<keyword evidence="4" id="KW-1185">Reference proteome</keyword>
<protein>
    <submittedName>
        <fullName evidence="3">LLM class flavin-dependent oxidoreductase</fullName>
    </submittedName>
</protein>
<sequence length="375" mass="39810">MSDIPLAVLDLVPVPSGSTAGDALRNSIDLAQQAERFGYARHWFAEHHLNPGVAGTSPAVVLALTASATETIRLGSGAVQLGHRTALSTVEEFGLLDALHPGRIDLGLGRSGGRPPAQPTSPRPTATPVVDGAAPNGLVIPPRFSFEHLLGSPRVALQRKLLQQPGAQAQDYAEQIDDILALLAGAYISPDGIEAHVVPGEGADVDVWILGSSGGESAEVAGARGLPFAANYHVSPATVLEAVEGYRSFFKPSDALDEPYVSVSADVVVAEDDATARELATGYAPWVRSIRNAEGAIDFPTPEEARKYAWSDADRALVQDRIDTQFVGSPSTVVRRLAQLQEATGADELLITTITHDHADRVRSYELLAEEWKRS</sequence>
<comment type="caution">
    <text evidence="3">The sequence shown here is derived from an EMBL/GenBank/DDBJ whole genome shotgun (WGS) entry which is preliminary data.</text>
</comment>
<dbReference type="PANTHER" id="PTHR30137">
    <property type="entry name" value="LUCIFERASE-LIKE MONOOXYGENASE"/>
    <property type="match status" value="1"/>
</dbReference>
<evidence type="ECO:0000259" key="2">
    <source>
        <dbReference type="Pfam" id="PF00296"/>
    </source>
</evidence>
<dbReference type="SUPFAM" id="SSF51679">
    <property type="entry name" value="Bacterial luciferase-like"/>
    <property type="match status" value="1"/>
</dbReference>
<dbReference type="Gene3D" id="3.20.20.30">
    <property type="entry name" value="Luciferase-like domain"/>
    <property type="match status" value="1"/>
</dbReference>
<dbReference type="Proteomes" id="UP001354931">
    <property type="component" value="Unassembled WGS sequence"/>
</dbReference>
<dbReference type="Pfam" id="PF00296">
    <property type="entry name" value="Bac_luciferase"/>
    <property type="match status" value="2"/>
</dbReference>
<dbReference type="EMBL" id="JAOZYC010000001">
    <property type="protein sequence ID" value="MEB8335956.1"/>
    <property type="molecule type" value="Genomic_DNA"/>
</dbReference>
<organism evidence="3 4">
    <name type="scientific">Streptomyces endophyticus</name>
    <dbReference type="NCBI Taxonomy" id="714166"/>
    <lineage>
        <taxon>Bacteria</taxon>
        <taxon>Bacillati</taxon>
        <taxon>Actinomycetota</taxon>
        <taxon>Actinomycetes</taxon>
        <taxon>Kitasatosporales</taxon>
        <taxon>Streptomycetaceae</taxon>
        <taxon>Streptomyces</taxon>
    </lineage>
</organism>
<dbReference type="RefSeq" id="WP_326013511.1">
    <property type="nucleotide sequence ID" value="NZ_JAOZYC010000001.1"/>
</dbReference>